<dbReference type="SMART" id="SM00530">
    <property type="entry name" value="HTH_XRE"/>
    <property type="match status" value="1"/>
</dbReference>
<dbReference type="RefSeq" id="WP_056943505.1">
    <property type="nucleotide sequence ID" value="NZ_AZDT01000005.1"/>
</dbReference>
<dbReference type="AlphaFoldDB" id="A0A0R1K3E3"/>
<accession>A0A0R1K3E3</accession>
<keyword evidence="3" id="KW-1185">Reference proteome</keyword>
<dbReference type="Pfam" id="PF13560">
    <property type="entry name" value="HTH_31"/>
    <property type="match status" value="1"/>
</dbReference>
<dbReference type="CDD" id="cd00093">
    <property type="entry name" value="HTH_XRE"/>
    <property type="match status" value="1"/>
</dbReference>
<dbReference type="PATRIC" id="fig|1423773.3.peg.1904"/>
<dbReference type="InterPro" id="IPR010982">
    <property type="entry name" value="Lambda_DNA-bd_dom_sf"/>
</dbReference>
<feature type="domain" description="HTH cro/C1-type" evidence="1">
    <location>
        <begin position="7"/>
        <end position="63"/>
    </location>
</feature>
<dbReference type="InterPro" id="IPR001387">
    <property type="entry name" value="Cro/C1-type_HTH"/>
</dbReference>
<evidence type="ECO:0000259" key="1">
    <source>
        <dbReference type="PROSITE" id="PS50943"/>
    </source>
</evidence>
<dbReference type="Gene3D" id="1.10.260.40">
    <property type="entry name" value="lambda repressor-like DNA-binding domains"/>
    <property type="match status" value="1"/>
</dbReference>
<reference evidence="2 3" key="1">
    <citation type="journal article" date="2015" name="Genome Announc.">
        <title>Expanding the biotechnology potential of lactobacilli through comparative genomics of 213 strains and associated genera.</title>
        <authorList>
            <person name="Sun Z."/>
            <person name="Harris H.M."/>
            <person name="McCann A."/>
            <person name="Guo C."/>
            <person name="Argimon S."/>
            <person name="Zhang W."/>
            <person name="Yang X."/>
            <person name="Jeffery I.B."/>
            <person name="Cooney J.C."/>
            <person name="Kagawa T.F."/>
            <person name="Liu W."/>
            <person name="Song Y."/>
            <person name="Salvetti E."/>
            <person name="Wrobel A."/>
            <person name="Rasinkangas P."/>
            <person name="Parkhill J."/>
            <person name="Rea M.C."/>
            <person name="O'Sullivan O."/>
            <person name="Ritari J."/>
            <person name="Douillard F.P."/>
            <person name="Paul Ross R."/>
            <person name="Yang R."/>
            <person name="Briner A.E."/>
            <person name="Felis G.E."/>
            <person name="de Vos W.M."/>
            <person name="Barrangou R."/>
            <person name="Klaenhammer T.R."/>
            <person name="Caufield P.W."/>
            <person name="Cui Y."/>
            <person name="Zhang H."/>
            <person name="O'Toole P.W."/>
        </authorList>
    </citation>
    <scope>NUCLEOTIDE SEQUENCE [LARGE SCALE GENOMIC DNA]</scope>
    <source>
        <strain evidence="2 3">DSM 19117</strain>
    </source>
</reference>
<name>A0A0R1K3E3_9LACO</name>
<protein>
    <recommendedName>
        <fullName evidence="1">HTH cro/C1-type domain-containing protein</fullName>
    </recommendedName>
</protein>
<gene>
    <name evidence="2" type="ORF">FD30_GL001858</name>
</gene>
<sequence>MDLGMQIRVMRKRQNMTQAHLAQLIGVDQLTIDRWEGCVQCDPTPAQLRALAQILDFESEGPQAADQGTPHQAHRLAIWPWRHRAVRHY</sequence>
<dbReference type="PROSITE" id="PS50943">
    <property type="entry name" value="HTH_CROC1"/>
    <property type="match status" value="1"/>
</dbReference>
<dbReference type="GeneID" id="84783704"/>
<organism evidence="2 3">
    <name type="scientific">Levilactobacillus namurensis DSM 19117</name>
    <dbReference type="NCBI Taxonomy" id="1423773"/>
    <lineage>
        <taxon>Bacteria</taxon>
        <taxon>Bacillati</taxon>
        <taxon>Bacillota</taxon>
        <taxon>Bacilli</taxon>
        <taxon>Lactobacillales</taxon>
        <taxon>Lactobacillaceae</taxon>
        <taxon>Levilactobacillus</taxon>
    </lineage>
</organism>
<dbReference type="EMBL" id="AZDT01000005">
    <property type="protein sequence ID" value="KRK77656.1"/>
    <property type="molecule type" value="Genomic_DNA"/>
</dbReference>
<dbReference type="SUPFAM" id="SSF47413">
    <property type="entry name" value="lambda repressor-like DNA-binding domains"/>
    <property type="match status" value="1"/>
</dbReference>
<evidence type="ECO:0000313" key="3">
    <source>
        <dbReference type="Proteomes" id="UP000051162"/>
    </source>
</evidence>
<comment type="caution">
    <text evidence="2">The sequence shown here is derived from an EMBL/GenBank/DDBJ whole genome shotgun (WGS) entry which is preliminary data.</text>
</comment>
<evidence type="ECO:0000313" key="2">
    <source>
        <dbReference type="EMBL" id="KRK77656.1"/>
    </source>
</evidence>
<proteinExistence type="predicted"/>
<dbReference type="GO" id="GO:0003677">
    <property type="term" value="F:DNA binding"/>
    <property type="evidence" value="ECO:0007669"/>
    <property type="project" value="InterPro"/>
</dbReference>
<dbReference type="Proteomes" id="UP000051162">
    <property type="component" value="Unassembled WGS sequence"/>
</dbReference>